<protein>
    <submittedName>
        <fullName evidence="1">Uncharacterized protein</fullName>
    </submittedName>
</protein>
<evidence type="ECO:0000313" key="1">
    <source>
        <dbReference type="EMBL" id="UUI64480.1"/>
    </source>
</evidence>
<reference evidence="1 2" key="1">
    <citation type="submission" date="2022-07" db="EMBL/GenBank/DDBJ databases">
        <title>Novel species in genus cellulomonas.</title>
        <authorList>
            <person name="Ye L."/>
        </authorList>
    </citation>
    <scope>NUCLEOTIDE SEQUENCE [LARGE SCALE GENOMIC DNA]</scope>
    <source>
        <strain evidence="2">zg-Y908</strain>
    </source>
</reference>
<sequence length="101" mass="11411">MDMRVRNRLTRLRQPVTQRLADPDPQTCAWIWVLPVPDGRVRVARVDVPRRFVGSGECSGEDDHVTSVPCLVDVDEVDEAVRACGGEPLCLESPWRNEFPL</sequence>
<proteinExistence type="predicted"/>
<dbReference type="EMBL" id="CP101989">
    <property type="protein sequence ID" value="UUI64480.1"/>
    <property type="molecule type" value="Genomic_DNA"/>
</dbReference>
<organism evidence="1 2">
    <name type="scientific">Cellulomonas wangsupingiae</name>
    <dbReference type="NCBI Taxonomy" id="2968085"/>
    <lineage>
        <taxon>Bacteria</taxon>
        <taxon>Bacillati</taxon>
        <taxon>Actinomycetota</taxon>
        <taxon>Actinomycetes</taxon>
        <taxon>Micrococcales</taxon>
        <taxon>Cellulomonadaceae</taxon>
        <taxon>Cellulomonas</taxon>
    </lineage>
</organism>
<dbReference type="RefSeq" id="WP_256791182.1">
    <property type="nucleotide sequence ID" value="NZ_CP101989.1"/>
</dbReference>
<dbReference type="Proteomes" id="UP001317322">
    <property type="component" value="Chromosome"/>
</dbReference>
<name>A0ABY5K610_9CELL</name>
<keyword evidence="2" id="KW-1185">Reference proteome</keyword>
<gene>
    <name evidence="1" type="ORF">NP075_15370</name>
</gene>
<accession>A0ABY5K610</accession>
<evidence type="ECO:0000313" key="2">
    <source>
        <dbReference type="Proteomes" id="UP001317322"/>
    </source>
</evidence>